<dbReference type="Proteomes" id="UP000044136">
    <property type="component" value="Unassembled WGS sequence"/>
</dbReference>
<evidence type="ECO:0000313" key="3">
    <source>
        <dbReference type="Proteomes" id="UP000044136"/>
    </source>
</evidence>
<name>A0A078M298_9STAP</name>
<dbReference type="STRING" id="1461582.BN1048_00080"/>
<feature type="domain" description="N-acetyltransferase" evidence="1">
    <location>
        <begin position="9"/>
        <end position="180"/>
    </location>
</feature>
<gene>
    <name evidence="2" type="ORF">BN1048_00080</name>
</gene>
<sequence length="187" mass="21972">MKYIKTKRLILRDWQESDLKTFIRMNQDPDVRRYFPSLQTPEESVEYARTAQKCIVDRGFGLFAVERKDTNEFIGFTGIHVLEADGTLDFDFLPAIEIGWRLQKKHWNQGFATEAARGVLKFVERQTDIKEVYAYTSVRNIPSINIMEKIGMEPVKTFDHPGIMDGHSLKRHVLFKKSTQKERRFKL</sequence>
<dbReference type="eggNOG" id="COG1670">
    <property type="taxonomic scope" value="Bacteria"/>
</dbReference>
<protein>
    <recommendedName>
        <fullName evidence="1">N-acetyltransferase domain-containing protein</fullName>
    </recommendedName>
</protein>
<dbReference type="HOGENOM" id="CLU_013985_3_1_9"/>
<evidence type="ECO:0000313" key="2">
    <source>
        <dbReference type="EMBL" id="CDZ98961.1"/>
    </source>
</evidence>
<dbReference type="InterPro" id="IPR016181">
    <property type="entry name" value="Acyl_CoA_acyltransferase"/>
</dbReference>
<dbReference type="InterPro" id="IPR051531">
    <property type="entry name" value="N-acetyltransferase"/>
</dbReference>
<dbReference type="PANTHER" id="PTHR43792:SF1">
    <property type="entry name" value="N-ACETYLTRANSFERASE DOMAIN-CONTAINING PROTEIN"/>
    <property type="match status" value="1"/>
</dbReference>
<dbReference type="Pfam" id="PF13302">
    <property type="entry name" value="Acetyltransf_3"/>
    <property type="match status" value="1"/>
</dbReference>
<accession>A0A078M298</accession>
<dbReference type="PROSITE" id="PS51186">
    <property type="entry name" value="GNAT"/>
    <property type="match status" value="1"/>
</dbReference>
<organism evidence="2 3">
    <name type="scientific">Jeotgalicoccus saudimassiliensis</name>
    <dbReference type="NCBI Taxonomy" id="1461582"/>
    <lineage>
        <taxon>Bacteria</taxon>
        <taxon>Bacillati</taxon>
        <taxon>Bacillota</taxon>
        <taxon>Bacilli</taxon>
        <taxon>Bacillales</taxon>
        <taxon>Staphylococcaceae</taxon>
        <taxon>Jeotgalicoccus</taxon>
    </lineage>
</organism>
<dbReference type="EMBL" id="CCSE01000001">
    <property type="protein sequence ID" value="CDZ98961.1"/>
    <property type="molecule type" value="Genomic_DNA"/>
</dbReference>
<dbReference type="PANTHER" id="PTHR43792">
    <property type="entry name" value="GNAT FAMILY, PUTATIVE (AFU_ORTHOLOGUE AFUA_3G00765)-RELATED-RELATED"/>
    <property type="match status" value="1"/>
</dbReference>
<dbReference type="Gene3D" id="3.40.630.30">
    <property type="match status" value="1"/>
</dbReference>
<dbReference type="OrthoDB" id="9798081at2"/>
<dbReference type="InterPro" id="IPR000182">
    <property type="entry name" value="GNAT_dom"/>
</dbReference>
<dbReference type="RefSeq" id="WP_052108692.1">
    <property type="nucleotide sequence ID" value="NZ_CCSE01000001.1"/>
</dbReference>
<reference evidence="2 3" key="1">
    <citation type="submission" date="2014-07" db="EMBL/GenBank/DDBJ databases">
        <authorList>
            <person name="Urmite Genomes Urmite Genomes"/>
        </authorList>
    </citation>
    <scope>NUCLEOTIDE SEQUENCE [LARGE SCALE GENOMIC DNA]</scope>
    <source>
        <strain evidence="2 3">13MG44_air</strain>
    </source>
</reference>
<dbReference type="GO" id="GO:0016747">
    <property type="term" value="F:acyltransferase activity, transferring groups other than amino-acyl groups"/>
    <property type="evidence" value="ECO:0007669"/>
    <property type="project" value="InterPro"/>
</dbReference>
<proteinExistence type="predicted"/>
<keyword evidence="3" id="KW-1185">Reference proteome</keyword>
<evidence type="ECO:0000259" key="1">
    <source>
        <dbReference type="PROSITE" id="PS51186"/>
    </source>
</evidence>
<dbReference type="SUPFAM" id="SSF55729">
    <property type="entry name" value="Acyl-CoA N-acyltransferases (Nat)"/>
    <property type="match status" value="1"/>
</dbReference>
<dbReference type="AlphaFoldDB" id="A0A078M298"/>